<protein>
    <submittedName>
        <fullName evidence="1">Uncharacterized protein</fullName>
    </submittedName>
</protein>
<dbReference type="Proteomes" id="UP001551675">
    <property type="component" value="Unassembled WGS sequence"/>
</dbReference>
<evidence type="ECO:0000313" key="1">
    <source>
        <dbReference type="EMBL" id="MEV0972798.1"/>
    </source>
</evidence>
<reference evidence="1 2" key="1">
    <citation type="submission" date="2024-06" db="EMBL/GenBank/DDBJ databases">
        <title>The Natural Products Discovery Center: Release of the First 8490 Sequenced Strains for Exploring Actinobacteria Biosynthetic Diversity.</title>
        <authorList>
            <person name="Kalkreuter E."/>
            <person name="Kautsar S.A."/>
            <person name="Yang D."/>
            <person name="Bader C.D."/>
            <person name="Teijaro C.N."/>
            <person name="Fluegel L."/>
            <person name="Davis C.M."/>
            <person name="Simpson J.R."/>
            <person name="Lauterbach L."/>
            <person name="Steele A.D."/>
            <person name="Gui C."/>
            <person name="Meng S."/>
            <person name="Li G."/>
            <person name="Viehrig K."/>
            <person name="Ye F."/>
            <person name="Su P."/>
            <person name="Kiefer A.F."/>
            <person name="Nichols A."/>
            <person name="Cepeda A.J."/>
            <person name="Yan W."/>
            <person name="Fan B."/>
            <person name="Jiang Y."/>
            <person name="Adhikari A."/>
            <person name="Zheng C.-J."/>
            <person name="Schuster L."/>
            <person name="Cowan T.M."/>
            <person name="Smanski M.J."/>
            <person name="Chevrette M.G."/>
            <person name="De Carvalho L.P.S."/>
            <person name="Shen B."/>
        </authorList>
    </citation>
    <scope>NUCLEOTIDE SEQUENCE [LARGE SCALE GENOMIC DNA]</scope>
    <source>
        <strain evidence="1 2">NPDC050100</strain>
    </source>
</reference>
<sequence length="41" mass="4472">MPFSMADFIGRDAELAARATPAGRGVEERGVLLRRDRVRAG</sequence>
<comment type="caution">
    <text evidence="1">The sequence shown here is derived from an EMBL/GenBank/DDBJ whole genome shotgun (WGS) entry which is preliminary data.</text>
</comment>
<name>A0ABV3GMD4_MICGL</name>
<evidence type="ECO:0000313" key="2">
    <source>
        <dbReference type="Proteomes" id="UP001551675"/>
    </source>
</evidence>
<accession>A0ABV3GMD4</accession>
<gene>
    <name evidence="1" type="ORF">AB0I59_29695</name>
</gene>
<dbReference type="EMBL" id="JBFALK010000018">
    <property type="protein sequence ID" value="MEV0972798.1"/>
    <property type="molecule type" value="Genomic_DNA"/>
</dbReference>
<keyword evidence="2" id="KW-1185">Reference proteome</keyword>
<proteinExistence type="predicted"/>
<dbReference type="RefSeq" id="WP_358138181.1">
    <property type="nucleotide sequence ID" value="NZ_JBFALK010000018.1"/>
</dbReference>
<organism evidence="1 2">
    <name type="scientific">Microtetraspora glauca</name>
    <dbReference type="NCBI Taxonomy" id="1996"/>
    <lineage>
        <taxon>Bacteria</taxon>
        <taxon>Bacillati</taxon>
        <taxon>Actinomycetota</taxon>
        <taxon>Actinomycetes</taxon>
        <taxon>Streptosporangiales</taxon>
        <taxon>Streptosporangiaceae</taxon>
        <taxon>Microtetraspora</taxon>
    </lineage>
</organism>